<dbReference type="EMBL" id="CP065053">
    <property type="protein sequence ID" value="QPI49034.1"/>
    <property type="molecule type" value="Genomic_DNA"/>
</dbReference>
<dbReference type="Proteomes" id="UP000662888">
    <property type="component" value="Chromosome"/>
</dbReference>
<reference evidence="1 2" key="1">
    <citation type="submission" date="2020-11" db="EMBL/GenBank/DDBJ databases">
        <authorList>
            <person name="Sun Q."/>
        </authorList>
    </citation>
    <scope>NUCLEOTIDE SEQUENCE [LARGE SCALE GENOMIC DNA]</scope>
    <source>
        <strain evidence="1 2">P8398</strain>
    </source>
</reference>
<gene>
    <name evidence="1" type="ORF">IV454_26715</name>
</gene>
<dbReference type="RefSeq" id="WP_206088637.1">
    <property type="nucleotide sequence ID" value="NZ_CP065053.1"/>
</dbReference>
<evidence type="ECO:0000313" key="1">
    <source>
        <dbReference type="EMBL" id="QPI49034.1"/>
    </source>
</evidence>
<proteinExistence type="predicted"/>
<protein>
    <submittedName>
        <fullName evidence="1">Uncharacterized protein</fullName>
    </submittedName>
</protein>
<accession>A0AA48WCH8</accession>
<sequence>MRRRQPLRHIQELRAGSKALSAPQKNIVIEQLFSLSLSSSAACAAERGPASHALHEWLPHENAFHKVKKELTHAE</sequence>
<name>A0AA48WCH8_9BURK</name>
<keyword evidence="2" id="KW-1185">Reference proteome</keyword>
<organism evidence="1 2">
    <name type="scientific">Massilia antarctica</name>
    <dbReference type="NCBI Taxonomy" id="2765360"/>
    <lineage>
        <taxon>Bacteria</taxon>
        <taxon>Pseudomonadati</taxon>
        <taxon>Pseudomonadota</taxon>
        <taxon>Betaproteobacteria</taxon>
        <taxon>Burkholderiales</taxon>
        <taxon>Oxalobacteraceae</taxon>
        <taxon>Telluria group</taxon>
        <taxon>Massilia</taxon>
    </lineage>
</organism>
<evidence type="ECO:0000313" key="2">
    <source>
        <dbReference type="Proteomes" id="UP000662888"/>
    </source>
</evidence>